<keyword evidence="7" id="KW-0808">Transferase</keyword>
<feature type="modified residue" description="4-aspartylphosphate" evidence="4">
    <location>
        <position position="63"/>
    </location>
</feature>
<dbReference type="SMART" id="SM00387">
    <property type="entry name" value="HATPase_c"/>
    <property type="match status" value="1"/>
</dbReference>
<reference evidence="8" key="1">
    <citation type="submission" date="2017-09" db="EMBL/GenBank/DDBJ databases">
        <authorList>
            <person name="Varghese N."/>
            <person name="Submissions S."/>
        </authorList>
    </citation>
    <scope>NUCLEOTIDE SEQUENCE [LARGE SCALE GENOMIC DNA]</scope>
    <source>
        <strain evidence="8">DSM 29961</strain>
    </source>
</reference>
<dbReference type="InterPro" id="IPR036097">
    <property type="entry name" value="HisK_dim/P_sf"/>
</dbReference>
<dbReference type="SUPFAM" id="SSF55874">
    <property type="entry name" value="ATPase domain of HSP90 chaperone/DNA topoisomerase II/histidine kinase"/>
    <property type="match status" value="1"/>
</dbReference>
<name>A0A286GPH9_9BACT</name>
<evidence type="ECO:0000313" key="8">
    <source>
        <dbReference type="Proteomes" id="UP000219452"/>
    </source>
</evidence>
<dbReference type="InterPro" id="IPR011006">
    <property type="entry name" value="CheY-like_superfamily"/>
</dbReference>
<evidence type="ECO:0000256" key="4">
    <source>
        <dbReference type="PROSITE-ProRule" id="PRU00169"/>
    </source>
</evidence>
<dbReference type="Pfam" id="PF00512">
    <property type="entry name" value="HisKA"/>
    <property type="match status" value="1"/>
</dbReference>
<dbReference type="PROSITE" id="PS50110">
    <property type="entry name" value="RESPONSE_REGULATORY"/>
    <property type="match status" value="1"/>
</dbReference>
<dbReference type="EMBL" id="OCNH01000007">
    <property type="protein sequence ID" value="SOD97428.1"/>
    <property type="molecule type" value="Genomic_DNA"/>
</dbReference>
<dbReference type="SMART" id="SM00388">
    <property type="entry name" value="HisKA"/>
    <property type="match status" value="1"/>
</dbReference>
<dbReference type="Pfam" id="PF02518">
    <property type="entry name" value="HATPase_c"/>
    <property type="match status" value="1"/>
</dbReference>
<organism evidence="7 8">
    <name type="scientific">Spirosoma fluviale</name>
    <dbReference type="NCBI Taxonomy" id="1597977"/>
    <lineage>
        <taxon>Bacteria</taxon>
        <taxon>Pseudomonadati</taxon>
        <taxon>Bacteroidota</taxon>
        <taxon>Cytophagia</taxon>
        <taxon>Cytophagales</taxon>
        <taxon>Cytophagaceae</taxon>
        <taxon>Spirosoma</taxon>
    </lineage>
</organism>
<dbReference type="PANTHER" id="PTHR43547:SF2">
    <property type="entry name" value="HYBRID SIGNAL TRANSDUCTION HISTIDINE KINASE C"/>
    <property type="match status" value="1"/>
</dbReference>
<dbReference type="GO" id="GO:0000155">
    <property type="term" value="F:phosphorelay sensor kinase activity"/>
    <property type="evidence" value="ECO:0007669"/>
    <property type="project" value="InterPro"/>
</dbReference>
<dbReference type="SUPFAM" id="SSF47384">
    <property type="entry name" value="Homodimeric domain of signal transducing histidine kinase"/>
    <property type="match status" value="1"/>
</dbReference>
<feature type="domain" description="Histidine kinase" evidence="5">
    <location>
        <begin position="160"/>
        <end position="371"/>
    </location>
</feature>
<dbReference type="PANTHER" id="PTHR43547">
    <property type="entry name" value="TWO-COMPONENT HISTIDINE KINASE"/>
    <property type="match status" value="1"/>
</dbReference>
<dbReference type="InterPro" id="IPR036890">
    <property type="entry name" value="HATPase_C_sf"/>
</dbReference>
<dbReference type="InterPro" id="IPR003594">
    <property type="entry name" value="HATPase_dom"/>
</dbReference>
<protein>
    <recommendedName>
        <fullName evidence="2">histidine kinase</fullName>
        <ecNumber evidence="2">2.7.13.3</ecNumber>
    </recommendedName>
</protein>
<keyword evidence="7" id="KW-0418">Kinase</keyword>
<dbReference type="Proteomes" id="UP000219452">
    <property type="component" value="Unassembled WGS sequence"/>
</dbReference>
<dbReference type="RefSeq" id="WP_097130718.1">
    <property type="nucleotide sequence ID" value="NZ_OCNH01000007.1"/>
</dbReference>
<dbReference type="Gene3D" id="3.30.565.10">
    <property type="entry name" value="Histidine kinase-like ATPase, C-terminal domain"/>
    <property type="match status" value="1"/>
</dbReference>
<evidence type="ECO:0000256" key="2">
    <source>
        <dbReference type="ARBA" id="ARBA00012438"/>
    </source>
</evidence>
<dbReference type="Pfam" id="PF00072">
    <property type="entry name" value="Response_reg"/>
    <property type="match status" value="1"/>
</dbReference>
<dbReference type="SUPFAM" id="SSF52172">
    <property type="entry name" value="CheY-like"/>
    <property type="match status" value="1"/>
</dbReference>
<accession>A0A286GPH9</accession>
<keyword evidence="8" id="KW-1185">Reference proteome</keyword>
<dbReference type="InterPro" id="IPR003661">
    <property type="entry name" value="HisK_dim/P_dom"/>
</dbReference>
<dbReference type="InterPro" id="IPR005467">
    <property type="entry name" value="His_kinase_dom"/>
</dbReference>
<comment type="catalytic activity">
    <reaction evidence="1">
        <text>ATP + protein L-histidine = ADP + protein N-phospho-L-histidine.</text>
        <dbReference type="EC" id="2.7.13.3"/>
    </reaction>
</comment>
<dbReference type="AlphaFoldDB" id="A0A286GPH9"/>
<evidence type="ECO:0000259" key="5">
    <source>
        <dbReference type="PROSITE" id="PS50109"/>
    </source>
</evidence>
<evidence type="ECO:0000256" key="1">
    <source>
        <dbReference type="ARBA" id="ARBA00000085"/>
    </source>
</evidence>
<dbReference type="CDD" id="cd00082">
    <property type="entry name" value="HisKA"/>
    <property type="match status" value="1"/>
</dbReference>
<dbReference type="Gene3D" id="1.10.287.130">
    <property type="match status" value="1"/>
</dbReference>
<sequence length="371" mass="41944">MKPTLSTNPSPFTILLVDDRDENLLVLEELLENGNRQFIKATSGNEALKYALKNDQIGLIMLDVQMPEMDGFEVAQFLKANPKTRDIAIIFVTAINKEEQYVLKGFEEGAVDYLSKPLDSNVTRAKVNVFEQLWRSQQALKKSATDLATINKQLEKFVYMVAHDLKSPLTGLITLLHLVENMNESRPIEQAELANYLSYLKEAGYHQSTMISNILEYSRQSIDQQASEWVDVAQLLSQTTKLLFPPKHIQVNVAEPMPVIYTKKIKLQQVFQNLLSNAIKYNNKALGAIEIGYTDQENFFEFYVRDNGPGMTIDQQAKLFTLFRPVGHSQHESSTGVGLNTLKMLVEEQGGALRVNTSPGEGCTVFFSWRK</sequence>
<evidence type="ECO:0000259" key="6">
    <source>
        <dbReference type="PROSITE" id="PS50110"/>
    </source>
</evidence>
<keyword evidence="3 4" id="KW-0597">Phosphoprotein</keyword>
<dbReference type="EC" id="2.7.13.3" evidence="2"/>
<feature type="domain" description="Response regulatory" evidence="6">
    <location>
        <begin position="13"/>
        <end position="131"/>
    </location>
</feature>
<dbReference type="InterPro" id="IPR001789">
    <property type="entry name" value="Sig_transdc_resp-reg_receiver"/>
</dbReference>
<proteinExistence type="predicted"/>
<evidence type="ECO:0000256" key="3">
    <source>
        <dbReference type="ARBA" id="ARBA00022553"/>
    </source>
</evidence>
<evidence type="ECO:0000313" key="7">
    <source>
        <dbReference type="EMBL" id="SOD97428.1"/>
    </source>
</evidence>
<dbReference type="SMART" id="SM00448">
    <property type="entry name" value="REC"/>
    <property type="match status" value="1"/>
</dbReference>
<dbReference type="PROSITE" id="PS50109">
    <property type="entry name" value="HIS_KIN"/>
    <property type="match status" value="1"/>
</dbReference>
<dbReference type="OrthoDB" id="9766459at2"/>
<gene>
    <name evidence="7" type="ORF">SAMN06269250_5771</name>
</gene>
<dbReference type="Gene3D" id="3.40.50.2300">
    <property type="match status" value="1"/>
</dbReference>